<reference evidence="1 2" key="1">
    <citation type="submission" date="2019-03" db="EMBL/GenBank/DDBJ databases">
        <title>Genomic Encyclopedia of Type Strains, Phase IV (KMG-IV): sequencing the most valuable type-strain genomes for metagenomic binning, comparative biology and taxonomic classification.</title>
        <authorList>
            <person name="Goeker M."/>
        </authorList>
    </citation>
    <scope>NUCLEOTIDE SEQUENCE [LARGE SCALE GENOMIC DNA]</scope>
    <source>
        <strain evidence="1 2">DSM 24176</strain>
    </source>
</reference>
<sequence length="203" mass="24114">MDELLKTIKDLTDDWMNLDYITTKDIPNIDLYMDQVTTFMDEHLSKMKRNEDDKILTKTMINNYSKNNLLPPSNKKKYSKDHMIFLVFIYYFKNVLSITDIQKLLEPMADSFFGNDNQTLTLEEIYDMIFSLQKEHIADMKDDMMKKIDLSREAFSDINGKENETLFLFGLISLLNFEAYMKKHLAEKLIDAYFTKEDETEKE</sequence>
<dbReference type="PANTHER" id="PTHR40056:SF1">
    <property type="entry name" value="DUF1836 DOMAIN-CONTAINING PROTEIN"/>
    <property type="match status" value="1"/>
</dbReference>
<dbReference type="AlphaFoldDB" id="A0A4R1MDN7"/>
<dbReference type="EMBL" id="SMGQ01000015">
    <property type="protein sequence ID" value="TCK90638.1"/>
    <property type="molecule type" value="Genomic_DNA"/>
</dbReference>
<accession>A0A4R1MDN7</accession>
<evidence type="ECO:0000313" key="1">
    <source>
        <dbReference type="EMBL" id="TCK90638.1"/>
    </source>
</evidence>
<comment type="caution">
    <text evidence="1">The sequence shown here is derived from an EMBL/GenBank/DDBJ whole genome shotgun (WGS) entry which is preliminary data.</text>
</comment>
<organism evidence="1 2">
    <name type="scientific">Natranaerovirga hydrolytica</name>
    <dbReference type="NCBI Taxonomy" id="680378"/>
    <lineage>
        <taxon>Bacteria</taxon>
        <taxon>Bacillati</taxon>
        <taxon>Bacillota</taxon>
        <taxon>Clostridia</taxon>
        <taxon>Lachnospirales</taxon>
        <taxon>Natranaerovirgaceae</taxon>
        <taxon>Natranaerovirga</taxon>
    </lineage>
</organism>
<dbReference type="RefSeq" id="WP_132283079.1">
    <property type="nucleotide sequence ID" value="NZ_SMGQ01000015.1"/>
</dbReference>
<dbReference type="Proteomes" id="UP000294545">
    <property type="component" value="Unassembled WGS sequence"/>
</dbReference>
<keyword evidence="2" id="KW-1185">Reference proteome</keyword>
<dbReference type="InterPro" id="IPR014975">
    <property type="entry name" value="DUF1836"/>
</dbReference>
<proteinExistence type="predicted"/>
<dbReference type="PANTHER" id="PTHR40056">
    <property type="entry name" value="HYPOTHETICAL CYTOSOLIC PROTEIN"/>
    <property type="match status" value="1"/>
</dbReference>
<gene>
    <name evidence="1" type="ORF">EDC19_2407</name>
</gene>
<protein>
    <submittedName>
        <fullName evidence="1">Uncharacterized protein DUF1836</fullName>
    </submittedName>
</protein>
<dbReference type="OrthoDB" id="3191472at2"/>
<name>A0A4R1MDN7_9FIRM</name>
<evidence type="ECO:0000313" key="2">
    <source>
        <dbReference type="Proteomes" id="UP000294545"/>
    </source>
</evidence>
<dbReference type="Pfam" id="PF08876">
    <property type="entry name" value="DUF1836"/>
    <property type="match status" value="1"/>
</dbReference>